<dbReference type="Proteomes" id="UP001153076">
    <property type="component" value="Unassembled WGS sequence"/>
</dbReference>
<accession>A0A9Q1K2V4</accession>
<organism evidence="2 3">
    <name type="scientific">Carnegiea gigantea</name>
    <dbReference type="NCBI Taxonomy" id="171969"/>
    <lineage>
        <taxon>Eukaryota</taxon>
        <taxon>Viridiplantae</taxon>
        <taxon>Streptophyta</taxon>
        <taxon>Embryophyta</taxon>
        <taxon>Tracheophyta</taxon>
        <taxon>Spermatophyta</taxon>
        <taxon>Magnoliopsida</taxon>
        <taxon>eudicotyledons</taxon>
        <taxon>Gunneridae</taxon>
        <taxon>Pentapetalae</taxon>
        <taxon>Caryophyllales</taxon>
        <taxon>Cactineae</taxon>
        <taxon>Cactaceae</taxon>
        <taxon>Cactoideae</taxon>
        <taxon>Echinocereeae</taxon>
        <taxon>Carnegiea</taxon>
    </lineage>
</organism>
<dbReference type="AlphaFoldDB" id="A0A9Q1K2V4"/>
<evidence type="ECO:0000256" key="1">
    <source>
        <dbReference type="SAM" id="MobiDB-lite"/>
    </source>
</evidence>
<feature type="region of interest" description="Disordered" evidence="1">
    <location>
        <begin position="228"/>
        <end position="254"/>
    </location>
</feature>
<proteinExistence type="predicted"/>
<sequence>MDGPGAVVHNCANYKAHQCHHKTVLWDRRGEASPPSPFPKDFRSLCPDFDLAMAEQTAAYYELPELPQAIFYAMLLNEAEKLGVLHGSSLRSLEEELSVILLQSWRFPPTHSTREMTNYVRETFTWHRRSASCLPRPLPKDFDVLCPYFSLAEAEAAAAELGLPEIVQVAFYAILLSDMLELGAVHEYTTENIRSVLVDLGWSAFEAWIRIMDPVIRGAQLYRQPDEVEFKEARSSQGESSGSADPPAPSNDEE</sequence>
<dbReference type="EMBL" id="JAKOGI010000414">
    <property type="protein sequence ID" value="KAJ8435423.1"/>
    <property type="molecule type" value="Genomic_DNA"/>
</dbReference>
<comment type="caution">
    <text evidence="2">The sequence shown here is derived from an EMBL/GenBank/DDBJ whole genome shotgun (WGS) entry which is preliminary data.</text>
</comment>
<reference evidence="2" key="1">
    <citation type="submission" date="2022-04" db="EMBL/GenBank/DDBJ databases">
        <title>Carnegiea gigantea Genome sequencing and assembly v2.</title>
        <authorList>
            <person name="Copetti D."/>
            <person name="Sanderson M.J."/>
            <person name="Burquez A."/>
            <person name="Wojciechowski M.F."/>
        </authorList>
    </citation>
    <scope>NUCLEOTIDE SEQUENCE</scope>
    <source>
        <strain evidence="2">SGP5-SGP5p</strain>
        <tissue evidence="2">Aerial part</tissue>
    </source>
</reference>
<protein>
    <submittedName>
        <fullName evidence="2">Uncharacterized protein</fullName>
    </submittedName>
</protein>
<keyword evidence="3" id="KW-1185">Reference proteome</keyword>
<evidence type="ECO:0000313" key="3">
    <source>
        <dbReference type="Proteomes" id="UP001153076"/>
    </source>
</evidence>
<evidence type="ECO:0000313" key="2">
    <source>
        <dbReference type="EMBL" id="KAJ8435423.1"/>
    </source>
</evidence>
<gene>
    <name evidence="2" type="ORF">Cgig2_001075</name>
</gene>
<name>A0A9Q1K2V4_9CARY</name>